<dbReference type="eggNOG" id="ENOG5031PWY">
    <property type="taxonomic scope" value="Bacteria"/>
</dbReference>
<dbReference type="Proteomes" id="UP000006228">
    <property type="component" value="Unassembled WGS sequence"/>
</dbReference>
<accession>E8M6G7</accession>
<sequence>MVRQNYVLPQELTIYEVDETFQELSSLLDDGVVLTLDGSHIEEIDTAGLQLILWCLQYDAAEPVTVIQSSEKVVALAELFNVTLETANG</sequence>
<dbReference type="PANTHER" id="PTHR35849">
    <property type="entry name" value="BLR2341 PROTEIN"/>
    <property type="match status" value="1"/>
</dbReference>
<dbReference type="AlphaFoldDB" id="E8M6G7"/>
<reference evidence="2 3" key="1">
    <citation type="journal article" date="2012" name="Int. J. Syst. Evol. Microbiol.">
        <title>Vibrio caribbeanicus sp. nov., isolated from the marine sponge Scleritoderma cyanea.</title>
        <authorList>
            <person name="Hoffmann M."/>
            <person name="Monday S.R."/>
            <person name="Allard M.W."/>
            <person name="Strain E.A."/>
            <person name="Whittaker P."/>
            <person name="Naum M."/>
            <person name="McCarthy P.J."/>
            <person name="Lopez J.V."/>
            <person name="Fischer M."/>
            <person name="Brown E.W."/>
        </authorList>
    </citation>
    <scope>NUCLEOTIDE SEQUENCE [LARGE SCALE GENOMIC DNA]</scope>
    <source>
        <strain evidence="3">DSMZ 21326</strain>
    </source>
</reference>
<dbReference type="InterPro" id="IPR058548">
    <property type="entry name" value="MlaB-like_STAS"/>
</dbReference>
<proteinExistence type="predicted"/>
<protein>
    <recommendedName>
        <fullName evidence="1">MlaB-like STAS domain-containing protein</fullName>
    </recommendedName>
</protein>
<name>E8M6G7_PHOS4</name>
<evidence type="ECO:0000313" key="3">
    <source>
        <dbReference type="Proteomes" id="UP000006228"/>
    </source>
</evidence>
<dbReference type="InterPro" id="IPR052746">
    <property type="entry name" value="MlaB_ABC_Transporter"/>
</dbReference>
<organism evidence="2 3">
    <name type="scientific">Vibrio sinaloensis DSM 21326</name>
    <dbReference type="NCBI Taxonomy" id="945550"/>
    <lineage>
        <taxon>Bacteria</taxon>
        <taxon>Pseudomonadati</taxon>
        <taxon>Pseudomonadota</taxon>
        <taxon>Gammaproteobacteria</taxon>
        <taxon>Vibrionales</taxon>
        <taxon>Vibrionaceae</taxon>
        <taxon>Vibrio</taxon>
        <taxon>Vibrio oreintalis group</taxon>
    </lineage>
</organism>
<evidence type="ECO:0000259" key="1">
    <source>
        <dbReference type="Pfam" id="PF13466"/>
    </source>
</evidence>
<dbReference type="GeneID" id="95569190"/>
<dbReference type="SUPFAM" id="SSF52091">
    <property type="entry name" value="SpoIIaa-like"/>
    <property type="match status" value="1"/>
</dbReference>
<dbReference type="InterPro" id="IPR036513">
    <property type="entry name" value="STAS_dom_sf"/>
</dbReference>
<dbReference type="Pfam" id="PF13466">
    <property type="entry name" value="STAS_2"/>
    <property type="match status" value="1"/>
</dbReference>
<dbReference type="RefSeq" id="WP_008076664.1">
    <property type="nucleotide sequence ID" value="NZ_AEVT01000059.1"/>
</dbReference>
<evidence type="ECO:0000313" key="2">
    <source>
        <dbReference type="EMBL" id="EGA70285.1"/>
    </source>
</evidence>
<feature type="domain" description="MlaB-like STAS" evidence="1">
    <location>
        <begin position="8"/>
        <end position="81"/>
    </location>
</feature>
<dbReference type="PANTHER" id="PTHR35849:SF2">
    <property type="entry name" value="BLR2341 PROTEIN"/>
    <property type="match status" value="1"/>
</dbReference>
<dbReference type="OrthoDB" id="3296574at2"/>
<gene>
    <name evidence="2" type="ORF">VISI1226_21985</name>
</gene>
<comment type="caution">
    <text evidence="2">The sequence shown here is derived from an EMBL/GenBank/DDBJ whole genome shotgun (WGS) entry which is preliminary data.</text>
</comment>
<dbReference type="EMBL" id="AEVT01000059">
    <property type="protein sequence ID" value="EGA70285.1"/>
    <property type="molecule type" value="Genomic_DNA"/>
</dbReference>